<comment type="caution">
    <text evidence="7">The sequence shown here is derived from an EMBL/GenBank/DDBJ whole genome shotgun (WGS) entry which is preliminary data.</text>
</comment>
<evidence type="ECO:0000313" key="7">
    <source>
        <dbReference type="EMBL" id="MEA5454770.1"/>
    </source>
</evidence>
<evidence type="ECO:0000256" key="5">
    <source>
        <dbReference type="ARBA" id="ARBA00023002"/>
    </source>
</evidence>
<dbReference type="Proteomes" id="UP001304769">
    <property type="component" value="Unassembled WGS sequence"/>
</dbReference>
<dbReference type="Gene3D" id="3.40.462.20">
    <property type="match status" value="1"/>
</dbReference>
<evidence type="ECO:0000256" key="2">
    <source>
        <dbReference type="ARBA" id="ARBA00005466"/>
    </source>
</evidence>
<dbReference type="PANTHER" id="PTHR42973:SF39">
    <property type="entry name" value="FAD-BINDING PCMH-TYPE DOMAIN-CONTAINING PROTEIN"/>
    <property type="match status" value="1"/>
</dbReference>
<sequence>MVDFNLLQMQCRGRVITPADDDYDGARQVWNGSIQKRPAAILKCAGSADIVLGVRFAADQGLTLAVRAGGHNIAGLGTCDGGLVLDLRDLQRVRVDPVLKRARVQPGVTWGVFDREAQAYGLATTGGVMSTTGVAGFTLGGGIGWLMRRYGVASDNLRAAHLVTADGELVAVDGDSEPDLLWALRGGGGNYGVATSLEFELHDVGPEVIAGPVIYPLDQARDVLGEWSAVAPSLPDDAMSIAILRTAPPDPPFPEHLWGHPVLSISMMWLGSPDEAASALAPIRSLGRPAVDAVGPKPYVAQQSSQDRYWAPGAQNYWKADYLTKLDDAAIAGLVDAAAHFTSPLSDIKLATLGGALARTPEDFSAYGNRGAEILLNINTRWDEGDGDGHIGWTRALWTELHRLASGVYVNFLGEEGAGRVLQAYGEEKYKRLVELKRRWDPENLFHVNQNIPPE</sequence>
<dbReference type="InterPro" id="IPR012951">
    <property type="entry name" value="BBE"/>
</dbReference>
<evidence type="ECO:0000313" key="8">
    <source>
        <dbReference type="Proteomes" id="UP001304769"/>
    </source>
</evidence>
<dbReference type="InterPro" id="IPR016169">
    <property type="entry name" value="FAD-bd_PCMH_sub2"/>
</dbReference>
<evidence type="ECO:0000256" key="3">
    <source>
        <dbReference type="ARBA" id="ARBA00022630"/>
    </source>
</evidence>
<dbReference type="InterPro" id="IPR036318">
    <property type="entry name" value="FAD-bd_PCMH-like_sf"/>
</dbReference>
<dbReference type="InterPro" id="IPR006094">
    <property type="entry name" value="Oxid_FAD_bind_N"/>
</dbReference>
<accession>A0ABU5T517</accession>
<dbReference type="InterPro" id="IPR016166">
    <property type="entry name" value="FAD-bd_PCMH"/>
</dbReference>
<gene>
    <name evidence="7" type="ORF">SPF06_08560</name>
</gene>
<dbReference type="InterPro" id="IPR006093">
    <property type="entry name" value="Oxy_OxRdtase_FAD_BS"/>
</dbReference>
<name>A0ABU5T517_9MICC</name>
<dbReference type="Gene3D" id="3.30.43.10">
    <property type="entry name" value="Uridine Diphospho-n-acetylenolpyruvylglucosamine Reductase, domain 2"/>
    <property type="match status" value="1"/>
</dbReference>
<keyword evidence="3" id="KW-0285">Flavoprotein</keyword>
<dbReference type="EMBL" id="JAYGGQ010000005">
    <property type="protein sequence ID" value="MEA5454770.1"/>
    <property type="molecule type" value="Genomic_DNA"/>
</dbReference>
<organism evidence="7 8">
    <name type="scientific">Sinomonas terricola</name>
    <dbReference type="NCBI Taxonomy" id="3110330"/>
    <lineage>
        <taxon>Bacteria</taxon>
        <taxon>Bacillati</taxon>
        <taxon>Actinomycetota</taxon>
        <taxon>Actinomycetes</taxon>
        <taxon>Micrococcales</taxon>
        <taxon>Micrococcaceae</taxon>
        <taxon>Sinomonas</taxon>
    </lineage>
</organism>
<dbReference type="InterPro" id="IPR050416">
    <property type="entry name" value="FAD-linked_Oxidoreductase"/>
</dbReference>
<dbReference type="Pfam" id="PF08031">
    <property type="entry name" value="BBE"/>
    <property type="match status" value="1"/>
</dbReference>
<reference evidence="7 8" key="1">
    <citation type="submission" date="2023-12" db="EMBL/GenBank/DDBJ databases">
        <title>Sinomonas terricola sp. nov, isolated from litchi orchard soil in Guangdong, PR China.</title>
        <authorList>
            <person name="Jiaxin W."/>
            <person name="Yang Z."/>
            <person name="Honghui Z."/>
        </authorList>
    </citation>
    <scope>NUCLEOTIDE SEQUENCE [LARGE SCALE GENOMIC DNA]</scope>
    <source>
        <strain evidence="7 8">JGH33</strain>
    </source>
</reference>
<comment type="cofactor">
    <cofactor evidence="1">
        <name>FAD</name>
        <dbReference type="ChEBI" id="CHEBI:57692"/>
    </cofactor>
</comment>
<dbReference type="Pfam" id="PF01565">
    <property type="entry name" value="FAD_binding_4"/>
    <property type="match status" value="1"/>
</dbReference>
<feature type="domain" description="FAD-binding PCMH-type" evidence="6">
    <location>
        <begin position="34"/>
        <end position="204"/>
    </location>
</feature>
<evidence type="ECO:0000259" key="6">
    <source>
        <dbReference type="PROSITE" id="PS51387"/>
    </source>
</evidence>
<dbReference type="InterPro" id="IPR016167">
    <property type="entry name" value="FAD-bd_PCMH_sub1"/>
</dbReference>
<evidence type="ECO:0000256" key="4">
    <source>
        <dbReference type="ARBA" id="ARBA00022827"/>
    </source>
</evidence>
<dbReference type="Gene3D" id="3.30.465.10">
    <property type="match status" value="1"/>
</dbReference>
<dbReference type="PANTHER" id="PTHR42973">
    <property type="entry name" value="BINDING OXIDOREDUCTASE, PUTATIVE (AFU_ORTHOLOGUE AFUA_1G17690)-RELATED"/>
    <property type="match status" value="1"/>
</dbReference>
<keyword evidence="8" id="KW-1185">Reference proteome</keyword>
<keyword evidence="4" id="KW-0274">FAD</keyword>
<protein>
    <submittedName>
        <fullName evidence="7">FAD-binding oxidoreductase</fullName>
    </submittedName>
</protein>
<comment type="similarity">
    <text evidence="2">Belongs to the oxygen-dependent FAD-linked oxidoreductase family.</text>
</comment>
<proteinExistence type="inferred from homology"/>
<dbReference type="PROSITE" id="PS00862">
    <property type="entry name" value="OX2_COVAL_FAD"/>
    <property type="match status" value="1"/>
</dbReference>
<evidence type="ECO:0000256" key="1">
    <source>
        <dbReference type="ARBA" id="ARBA00001974"/>
    </source>
</evidence>
<dbReference type="RefSeq" id="WP_323278619.1">
    <property type="nucleotide sequence ID" value="NZ_JAYGGQ010000005.1"/>
</dbReference>
<dbReference type="SUPFAM" id="SSF56176">
    <property type="entry name" value="FAD-binding/transporter-associated domain-like"/>
    <property type="match status" value="1"/>
</dbReference>
<dbReference type="PROSITE" id="PS51387">
    <property type="entry name" value="FAD_PCMH"/>
    <property type="match status" value="1"/>
</dbReference>
<keyword evidence="5" id="KW-0560">Oxidoreductase</keyword>